<reference evidence="1 2" key="1">
    <citation type="journal article" date="2008" name="Nature">
        <title>The genome of the choanoflagellate Monosiga brevicollis and the origin of metazoans.</title>
        <authorList>
            <consortium name="JGI Sequencing"/>
            <person name="King N."/>
            <person name="Westbrook M.J."/>
            <person name="Young S.L."/>
            <person name="Kuo A."/>
            <person name="Abedin M."/>
            <person name="Chapman J."/>
            <person name="Fairclough S."/>
            <person name="Hellsten U."/>
            <person name="Isogai Y."/>
            <person name="Letunic I."/>
            <person name="Marr M."/>
            <person name="Pincus D."/>
            <person name="Putnam N."/>
            <person name="Rokas A."/>
            <person name="Wright K.J."/>
            <person name="Zuzow R."/>
            <person name="Dirks W."/>
            <person name="Good M."/>
            <person name="Goodstein D."/>
            <person name="Lemons D."/>
            <person name="Li W."/>
            <person name="Lyons J.B."/>
            <person name="Morris A."/>
            <person name="Nichols S."/>
            <person name="Richter D.J."/>
            <person name="Salamov A."/>
            <person name="Bork P."/>
            <person name="Lim W.A."/>
            <person name="Manning G."/>
            <person name="Miller W.T."/>
            <person name="McGinnis W."/>
            <person name="Shapiro H."/>
            <person name="Tjian R."/>
            <person name="Grigoriev I.V."/>
            <person name="Rokhsar D."/>
        </authorList>
    </citation>
    <scope>NUCLEOTIDE SEQUENCE [LARGE SCALE GENOMIC DNA]</scope>
    <source>
        <strain evidence="2">MX1 / ATCC 50154</strain>
    </source>
</reference>
<dbReference type="EMBL" id="CH991611">
    <property type="protein sequence ID" value="EDQ84128.1"/>
    <property type="molecule type" value="Genomic_DNA"/>
</dbReference>
<sequence>MALEELPEIVKSIRRQSERWPQYDGHDTMKLIELREVINAVCDSYEVPYLPELKSLEEEDLQAAAIEEKHGPGPKDNVKKLKEINNVIIVALSTCLTGTARLVLSGLRKEIKSGHGRGMILHDWIDRTDIDLEALESVFAQAEADLITTKLQSQNDLSNYRRKIDLTVSTLRMSSRFVEEDTVKKLVSNLPTQARVYVEDKMETMGDSKKKMTRNRSGGQALIRELLVGRPEQLMHARLEECRRGVVAQFDHALWLQLVDDQRHAHAVVERMHLLLLIFAHIGCRGVVAFLHNDLDTAGPSTTQRLLQLDSSRRLLGLWIVGMLSYDVIPQTAFCREACLTQGATHTVQNGDAFNRHPRLRFCPKVDQRLLGLQRAQECHGCINIFLAAAHMVLFEQMMRHPASQDMAALRAHWRLKDGGYKARNLVHENSRRGNAVLLIKLDHTFFRARPSRFLTIRRAGGRRSRY</sequence>
<dbReference type="Proteomes" id="UP000001357">
    <property type="component" value="Unassembled WGS sequence"/>
</dbReference>
<accession>A9VEB3</accession>
<protein>
    <submittedName>
        <fullName evidence="1">Uncharacterized protein</fullName>
    </submittedName>
</protein>
<gene>
    <name evidence="1" type="ORF">MONBRDRAFT_13108</name>
</gene>
<organism evidence="1 2">
    <name type="scientific">Monosiga brevicollis</name>
    <name type="common">Choanoflagellate</name>
    <dbReference type="NCBI Taxonomy" id="81824"/>
    <lineage>
        <taxon>Eukaryota</taxon>
        <taxon>Choanoflagellata</taxon>
        <taxon>Craspedida</taxon>
        <taxon>Salpingoecidae</taxon>
        <taxon>Monosiga</taxon>
    </lineage>
</organism>
<dbReference type="InParanoid" id="A9VEB3"/>
<dbReference type="GeneID" id="5896321"/>
<dbReference type="RefSeq" id="XP_001751060.1">
    <property type="nucleotide sequence ID" value="XM_001751008.1"/>
</dbReference>
<name>A9VEB3_MONBE</name>
<evidence type="ECO:0000313" key="1">
    <source>
        <dbReference type="EMBL" id="EDQ84128.1"/>
    </source>
</evidence>
<keyword evidence="2" id="KW-1185">Reference proteome</keyword>
<evidence type="ECO:0000313" key="2">
    <source>
        <dbReference type="Proteomes" id="UP000001357"/>
    </source>
</evidence>
<dbReference type="KEGG" id="mbr:MONBRDRAFT_13108"/>
<proteinExistence type="predicted"/>
<dbReference type="AlphaFoldDB" id="A9VEB3"/>